<comment type="caution">
    <text evidence="1">The sequence shown here is derived from an EMBL/GenBank/DDBJ whole genome shotgun (WGS) entry which is preliminary data.</text>
</comment>
<evidence type="ECO:0000313" key="2">
    <source>
        <dbReference type="Proteomes" id="UP000220959"/>
    </source>
</evidence>
<gene>
    <name evidence="1" type="ORF">CGS49_02375</name>
</gene>
<organism evidence="1 2">
    <name type="scientific">Faecalibacterium langellae</name>
    <dbReference type="NCBI Taxonomy" id="3435293"/>
    <lineage>
        <taxon>Bacteria</taxon>
        <taxon>Bacillati</taxon>
        <taxon>Bacillota</taxon>
        <taxon>Clostridia</taxon>
        <taxon>Eubacteriales</taxon>
        <taxon>Oscillospiraceae</taxon>
        <taxon>Faecalibacterium</taxon>
    </lineage>
</organism>
<evidence type="ECO:0000313" key="1">
    <source>
        <dbReference type="EMBL" id="PDX62259.1"/>
    </source>
</evidence>
<keyword evidence="2" id="KW-1185">Reference proteome</keyword>
<dbReference type="EMBL" id="NMTR01000004">
    <property type="protein sequence ID" value="PDX62259.1"/>
    <property type="molecule type" value="Genomic_DNA"/>
</dbReference>
<accession>A0ACC9D2P7</accession>
<name>A0ACC9D2P7_9FIRM</name>
<protein>
    <submittedName>
        <fullName evidence="1">DUF5046 domain-containing protein</fullName>
    </submittedName>
</protein>
<dbReference type="Proteomes" id="UP000220959">
    <property type="component" value="Unassembled WGS sequence"/>
</dbReference>
<reference evidence="1 2" key="1">
    <citation type="journal article" date="2017" name="Front. Microbiol.">
        <title>New Insights into the Diversity of the Genus Faecalibacterium.</title>
        <authorList>
            <person name="Benevides L."/>
            <person name="Burman S."/>
            <person name="Martin R."/>
            <person name="Robert V."/>
            <person name="Thomas M."/>
            <person name="Miquel S."/>
            <person name="Chain F."/>
            <person name="Sokol H."/>
            <person name="Bermudez-Humaran L.G."/>
            <person name="Morrison M."/>
            <person name="Langella P."/>
            <person name="Azevedo V.A."/>
            <person name="Chatel J.M."/>
            <person name="Soares S."/>
        </authorList>
    </citation>
    <scope>NUCLEOTIDE SEQUENCE [LARGE SCALE GENOMIC DNA]</scope>
    <source>
        <strain evidence="2">CNCM I-4541</strain>
    </source>
</reference>
<sequence>MKRFSSQMNRIGCAAVCVSLSLALGCGCAVLPPASSKPASSASVPTDSSGKPLYDASRLDDGQLRALYGYDRAGSSTAILCGSKVLYQSARSENVTLLQDVVTGETDYWFRSWSDPTGRGGRRSALYDKDGTEVLAFDGEQSATLQNGLLVLQESRLVNGEYQDGYSGYGTCQVIDPATGESLPVPEGAYACVVCGDRLVYTCYARPADLADDEWDDDTSLHSWVIVLTKDGTQVYGADTSTAYRISYSPDELTDWVELDTYHADGAPVDQMLYNPTTGESFTGYTQTCGNGTACFVTDDGRYELRDMTTEDRGVISTFEDMPSHYFPGSVVTWRTTGDYGYDLHDLETGEVTPLYACSVTDNTIALYAKNGSLRVYDTDTGKIITDTTVEPVENQQSVMMDSAGNGYVWLELRNNDNYETTATRVYGPEGLVSDLTHLQSKYYALNYLTATPEGRPLYCGVSDTLSNSGSLCDVLDENGNVVLSGLGSCYSYYANSLNHLPDHVFVAQRGFYYGWMDTDGNWLFCQSIFSSINSDDELGY</sequence>
<proteinExistence type="predicted"/>